<feature type="non-terminal residue" evidence="4">
    <location>
        <position position="64"/>
    </location>
</feature>
<dbReference type="GeneID" id="20652528"/>
<dbReference type="GO" id="GO:0004842">
    <property type="term" value="F:ubiquitin-protein transferase activity"/>
    <property type="evidence" value="ECO:0007669"/>
    <property type="project" value="TreeGrafter"/>
</dbReference>
<dbReference type="InParanoid" id="G5A9D4"/>
<dbReference type="EMBL" id="JH159161">
    <property type="protein sequence ID" value="EGZ08510.1"/>
    <property type="molecule type" value="Genomic_DNA"/>
</dbReference>
<dbReference type="RefSeq" id="XP_009536682.1">
    <property type="nucleotide sequence ID" value="XM_009538387.1"/>
</dbReference>
<dbReference type="PANTHER" id="PTHR24171">
    <property type="entry name" value="ANKYRIN REPEAT DOMAIN-CONTAINING PROTEIN 39-RELATED"/>
    <property type="match status" value="1"/>
</dbReference>
<dbReference type="Gene3D" id="1.25.40.20">
    <property type="entry name" value="Ankyrin repeat-containing domain"/>
    <property type="match status" value="1"/>
</dbReference>
<feature type="non-terminal residue" evidence="4">
    <location>
        <position position="1"/>
    </location>
</feature>
<gene>
    <name evidence="4" type="ORF">PHYSODRAFT_436474</name>
</gene>
<proteinExistence type="predicted"/>
<evidence type="ECO:0000313" key="4">
    <source>
        <dbReference type="EMBL" id="EGZ08510.1"/>
    </source>
</evidence>
<evidence type="ECO:0000256" key="1">
    <source>
        <dbReference type="ARBA" id="ARBA00022737"/>
    </source>
</evidence>
<feature type="repeat" description="ANK" evidence="3">
    <location>
        <begin position="26"/>
        <end position="58"/>
    </location>
</feature>
<dbReference type="InterPro" id="IPR002110">
    <property type="entry name" value="Ankyrin_rpt"/>
</dbReference>
<protein>
    <submittedName>
        <fullName evidence="4">Uncharacterized protein</fullName>
    </submittedName>
</protein>
<dbReference type="PANTHER" id="PTHR24171:SF8">
    <property type="entry name" value="BRCA1-ASSOCIATED RING DOMAIN PROTEIN 1"/>
    <property type="match status" value="1"/>
</dbReference>
<organism evidence="4 5">
    <name type="scientific">Phytophthora sojae (strain P6497)</name>
    <name type="common">Soybean stem and root rot agent</name>
    <name type="synonym">Phytophthora megasperma f. sp. glycines</name>
    <dbReference type="NCBI Taxonomy" id="1094619"/>
    <lineage>
        <taxon>Eukaryota</taxon>
        <taxon>Sar</taxon>
        <taxon>Stramenopiles</taxon>
        <taxon>Oomycota</taxon>
        <taxon>Peronosporomycetes</taxon>
        <taxon>Peronosporales</taxon>
        <taxon>Peronosporaceae</taxon>
        <taxon>Phytophthora</taxon>
    </lineage>
</organism>
<feature type="repeat" description="ANK" evidence="3">
    <location>
        <begin position="1"/>
        <end position="25"/>
    </location>
</feature>
<dbReference type="InterPro" id="IPR036770">
    <property type="entry name" value="Ankyrin_rpt-contain_sf"/>
</dbReference>
<accession>G5A9D4</accession>
<dbReference type="PROSITE" id="PS50297">
    <property type="entry name" value="ANK_REP_REGION"/>
    <property type="match status" value="2"/>
</dbReference>
<evidence type="ECO:0000313" key="5">
    <source>
        <dbReference type="Proteomes" id="UP000002640"/>
    </source>
</evidence>
<keyword evidence="2 3" id="KW-0040">ANK repeat</keyword>
<keyword evidence="1" id="KW-0677">Repeat</keyword>
<dbReference type="PROSITE" id="PS50088">
    <property type="entry name" value="ANK_REPEAT"/>
    <property type="match status" value="2"/>
</dbReference>
<reference evidence="4 5" key="1">
    <citation type="journal article" date="2006" name="Science">
        <title>Phytophthora genome sequences uncover evolutionary origins and mechanisms of pathogenesis.</title>
        <authorList>
            <person name="Tyler B.M."/>
            <person name="Tripathy S."/>
            <person name="Zhang X."/>
            <person name="Dehal P."/>
            <person name="Jiang R.H."/>
            <person name="Aerts A."/>
            <person name="Arredondo F.D."/>
            <person name="Baxter L."/>
            <person name="Bensasson D."/>
            <person name="Beynon J.L."/>
            <person name="Chapman J."/>
            <person name="Damasceno C.M."/>
            <person name="Dorrance A.E."/>
            <person name="Dou D."/>
            <person name="Dickerman A.W."/>
            <person name="Dubchak I.L."/>
            <person name="Garbelotto M."/>
            <person name="Gijzen M."/>
            <person name="Gordon S.G."/>
            <person name="Govers F."/>
            <person name="Grunwald N.J."/>
            <person name="Huang W."/>
            <person name="Ivors K.L."/>
            <person name="Jones R.W."/>
            <person name="Kamoun S."/>
            <person name="Krampis K."/>
            <person name="Lamour K.H."/>
            <person name="Lee M.K."/>
            <person name="McDonald W.H."/>
            <person name="Medina M."/>
            <person name="Meijer H.J."/>
            <person name="Nordberg E.K."/>
            <person name="Maclean D.J."/>
            <person name="Ospina-Giraldo M.D."/>
            <person name="Morris P.F."/>
            <person name="Phuntumart V."/>
            <person name="Putnam N.H."/>
            <person name="Rash S."/>
            <person name="Rose J.K."/>
            <person name="Sakihama Y."/>
            <person name="Salamov A.A."/>
            <person name="Savidor A."/>
            <person name="Scheuring C.F."/>
            <person name="Smith B.M."/>
            <person name="Sobral B.W."/>
            <person name="Terry A."/>
            <person name="Torto-Alalibo T.A."/>
            <person name="Win J."/>
            <person name="Xu Z."/>
            <person name="Zhang H."/>
            <person name="Grigoriev I.V."/>
            <person name="Rokhsar D.S."/>
            <person name="Boore J.L."/>
        </authorList>
    </citation>
    <scope>NUCLEOTIDE SEQUENCE [LARGE SCALE GENOMIC DNA]</scope>
    <source>
        <strain evidence="4 5">P6497</strain>
    </source>
</reference>
<dbReference type="GO" id="GO:0085020">
    <property type="term" value="P:protein K6-linked ubiquitination"/>
    <property type="evidence" value="ECO:0007669"/>
    <property type="project" value="TreeGrafter"/>
</dbReference>
<evidence type="ECO:0000256" key="3">
    <source>
        <dbReference type="PROSITE-ProRule" id="PRU00023"/>
    </source>
</evidence>
<sequence length="64" mass="6770">ACETGTVDIIRVLLDHGAAVDLVDETGDSPLITAAENGHVEVVKLLIERGATVDLFNNNGWTPL</sequence>
<dbReference type="SUPFAM" id="SSF48403">
    <property type="entry name" value="Ankyrin repeat"/>
    <property type="match status" value="1"/>
</dbReference>
<dbReference type="AlphaFoldDB" id="G5A9D4"/>
<dbReference type="Pfam" id="PF12796">
    <property type="entry name" value="Ank_2"/>
    <property type="match status" value="1"/>
</dbReference>
<dbReference type="SMR" id="G5A9D4"/>
<keyword evidence="5" id="KW-1185">Reference proteome</keyword>
<evidence type="ECO:0000256" key="2">
    <source>
        <dbReference type="ARBA" id="ARBA00023043"/>
    </source>
</evidence>
<name>G5A9D4_PHYSP</name>
<dbReference type="OMA" id="FENGCTP"/>
<dbReference type="KEGG" id="psoj:PHYSODRAFT_436474"/>
<dbReference type="SMART" id="SM00248">
    <property type="entry name" value="ANK"/>
    <property type="match status" value="2"/>
</dbReference>
<dbReference type="Proteomes" id="UP000002640">
    <property type="component" value="Unassembled WGS sequence"/>
</dbReference>